<dbReference type="Gene3D" id="1.10.260.40">
    <property type="entry name" value="lambda repressor-like DNA-binding domains"/>
    <property type="match status" value="1"/>
</dbReference>
<gene>
    <name evidence="5" type="ORF">BDZ31_003028</name>
</gene>
<keyword evidence="2" id="KW-0238">DNA-binding</keyword>
<dbReference type="SMART" id="SM00530">
    <property type="entry name" value="HTH_XRE"/>
    <property type="match status" value="1"/>
</dbReference>
<dbReference type="GO" id="GO:0005829">
    <property type="term" value="C:cytosol"/>
    <property type="evidence" value="ECO:0007669"/>
    <property type="project" value="TreeGrafter"/>
</dbReference>
<accession>A0A840IGW8</accession>
<dbReference type="Proteomes" id="UP000585272">
    <property type="component" value="Unassembled WGS sequence"/>
</dbReference>
<evidence type="ECO:0000313" key="6">
    <source>
        <dbReference type="Proteomes" id="UP000585272"/>
    </source>
</evidence>
<dbReference type="EMBL" id="JACHNU010000004">
    <property type="protein sequence ID" value="MBB4663433.1"/>
    <property type="molecule type" value="Genomic_DNA"/>
</dbReference>
<reference evidence="5 6" key="1">
    <citation type="submission" date="2020-08" db="EMBL/GenBank/DDBJ databases">
        <title>Genomic Encyclopedia of Archaeal and Bacterial Type Strains, Phase II (KMG-II): from individual species to whole genera.</title>
        <authorList>
            <person name="Goeker M."/>
        </authorList>
    </citation>
    <scope>NUCLEOTIDE SEQUENCE [LARGE SCALE GENOMIC DNA]</scope>
    <source>
        <strain evidence="5 6">DSM 23288</strain>
    </source>
</reference>
<evidence type="ECO:0000256" key="2">
    <source>
        <dbReference type="ARBA" id="ARBA00023125"/>
    </source>
</evidence>
<keyword evidence="6" id="KW-1185">Reference proteome</keyword>
<evidence type="ECO:0000256" key="1">
    <source>
        <dbReference type="ARBA" id="ARBA00023015"/>
    </source>
</evidence>
<dbReference type="InterPro" id="IPR001387">
    <property type="entry name" value="Cro/C1-type_HTH"/>
</dbReference>
<organism evidence="5 6">
    <name type="scientific">Conexibacter arvalis</name>
    <dbReference type="NCBI Taxonomy" id="912552"/>
    <lineage>
        <taxon>Bacteria</taxon>
        <taxon>Bacillati</taxon>
        <taxon>Actinomycetota</taxon>
        <taxon>Thermoleophilia</taxon>
        <taxon>Solirubrobacterales</taxon>
        <taxon>Conexibacteraceae</taxon>
        <taxon>Conexibacter</taxon>
    </lineage>
</organism>
<dbReference type="PROSITE" id="PS50943">
    <property type="entry name" value="HTH_CROC1"/>
    <property type="match status" value="1"/>
</dbReference>
<dbReference type="SUPFAM" id="SSF47413">
    <property type="entry name" value="lambda repressor-like DNA-binding domains"/>
    <property type="match status" value="1"/>
</dbReference>
<dbReference type="PANTHER" id="PTHR46797">
    <property type="entry name" value="HTH-TYPE TRANSCRIPTIONAL REGULATOR"/>
    <property type="match status" value="1"/>
</dbReference>
<dbReference type="PANTHER" id="PTHR46797:SF23">
    <property type="entry name" value="HTH-TYPE TRANSCRIPTIONAL REGULATOR SUTR"/>
    <property type="match status" value="1"/>
</dbReference>
<evidence type="ECO:0000259" key="4">
    <source>
        <dbReference type="PROSITE" id="PS50943"/>
    </source>
</evidence>
<dbReference type="CDD" id="cd00093">
    <property type="entry name" value="HTH_XRE"/>
    <property type="match status" value="1"/>
</dbReference>
<protein>
    <submittedName>
        <fullName evidence="5">Transcriptional regulator with XRE-family HTH domain</fullName>
    </submittedName>
</protein>
<dbReference type="GO" id="GO:0003677">
    <property type="term" value="F:DNA binding"/>
    <property type="evidence" value="ECO:0007669"/>
    <property type="project" value="UniProtKB-KW"/>
</dbReference>
<dbReference type="InterPro" id="IPR050807">
    <property type="entry name" value="TransReg_Diox_bact_type"/>
</dbReference>
<proteinExistence type="predicted"/>
<evidence type="ECO:0000256" key="3">
    <source>
        <dbReference type="ARBA" id="ARBA00023163"/>
    </source>
</evidence>
<keyword evidence="1" id="KW-0805">Transcription regulation</keyword>
<feature type="domain" description="HTH cro/C1-type" evidence="4">
    <location>
        <begin position="27"/>
        <end position="81"/>
    </location>
</feature>
<dbReference type="AlphaFoldDB" id="A0A840IGW8"/>
<keyword evidence="3" id="KW-0804">Transcription</keyword>
<comment type="caution">
    <text evidence="5">The sequence shown here is derived from an EMBL/GenBank/DDBJ whole genome shotgun (WGS) entry which is preliminary data.</text>
</comment>
<dbReference type="RefSeq" id="WP_183343164.1">
    <property type="nucleotide sequence ID" value="NZ_JACHNU010000004.1"/>
</dbReference>
<dbReference type="GO" id="GO:0003700">
    <property type="term" value="F:DNA-binding transcription factor activity"/>
    <property type="evidence" value="ECO:0007669"/>
    <property type="project" value="TreeGrafter"/>
</dbReference>
<sequence>MGTRTLDRRRLDSPHRDPLLEQFGLAVRRLREQRGLTRDMVATRSGLSAVYLGNIERGEVNPTLLTQRRLADGLGVPLDEIVAAALCPEPAPR</sequence>
<dbReference type="Pfam" id="PF13560">
    <property type="entry name" value="HTH_31"/>
    <property type="match status" value="1"/>
</dbReference>
<name>A0A840IGW8_9ACTN</name>
<dbReference type="InterPro" id="IPR010982">
    <property type="entry name" value="Lambda_DNA-bd_dom_sf"/>
</dbReference>
<evidence type="ECO:0000313" key="5">
    <source>
        <dbReference type="EMBL" id="MBB4663433.1"/>
    </source>
</evidence>